<reference evidence="9" key="1">
    <citation type="submission" date="2020-08" db="EMBL/GenBank/DDBJ databases">
        <title>Genome public.</title>
        <authorList>
            <person name="Liu C."/>
            <person name="Sun Q."/>
        </authorList>
    </citation>
    <scope>NUCLEOTIDE SEQUENCE</scope>
    <source>
        <strain evidence="9">NSJ-50</strain>
    </source>
</reference>
<name>A0A926IRG3_9FIRM</name>
<evidence type="ECO:0000256" key="8">
    <source>
        <dbReference type="SAM" id="Phobius"/>
    </source>
</evidence>
<keyword evidence="4 8" id="KW-0812">Transmembrane</keyword>
<dbReference type="EMBL" id="JACRTE010000001">
    <property type="protein sequence ID" value="MBC8595379.1"/>
    <property type="molecule type" value="Genomic_DNA"/>
</dbReference>
<comment type="caution">
    <text evidence="9">The sequence shown here is derived from an EMBL/GenBank/DDBJ whole genome shotgun (WGS) entry which is preliminary data.</text>
</comment>
<dbReference type="Proteomes" id="UP000647416">
    <property type="component" value="Unassembled WGS sequence"/>
</dbReference>
<organism evidence="9 10">
    <name type="scientific">Qingrenia yutianensis</name>
    <dbReference type="NCBI Taxonomy" id="2763676"/>
    <lineage>
        <taxon>Bacteria</taxon>
        <taxon>Bacillati</taxon>
        <taxon>Bacillota</taxon>
        <taxon>Clostridia</taxon>
        <taxon>Eubacteriales</taxon>
        <taxon>Oscillospiraceae</taxon>
        <taxon>Qingrenia</taxon>
    </lineage>
</organism>
<dbReference type="AlphaFoldDB" id="A0A926IRG3"/>
<dbReference type="RefSeq" id="WP_262431089.1">
    <property type="nucleotide sequence ID" value="NZ_JACRTE010000001.1"/>
</dbReference>
<feature type="transmembrane region" description="Helical" evidence="8">
    <location>
        <begin position="63"/>
        <end position="82"/>
    </location>
</feature>
<protein>
    <submittedName>
        <fullName evidence="9">Rod shape-determining protein MreD</fullName>
    </submittedName>
</protein>
<keyword evidence="6 8" id="KW-1133">Transmembrane helix</keyword>
<dbReference type="GO" id="GO:0008360">
    <property type="term" value="P:regulation of cell shape"/>
    <property type="evidence" value="ECO:0007669"/>
    <property type="project" value="UniProtKB-KW"/>
</dbReference>
<keyword evidence="5" id="KW-0133">Cell shape</keyword>
<feature type="transmembrane region" description="Helical" evidence="8">
    <location>
        <begin position="94"/>
        <end position="120"/>
    </location>
</feature>
<comment type="subcellular location">
    <subcellularLocation>
        <location evidence="1">Cell membrane</location>
        <topology evidence="1">Multi-pass membrane protein</topology>
    </subcellularLocation>
</comment>
<evidence type="ECO:0000313" key="9">
    <source>
        <dbReference type="EMBL" id="MBC8595379.1"/>
    </source>
</evidence>
<evidence type="ECO:0000313" key="10">
    <source>
        <dbReference type="Proteomes" id="UP000647416"/>
    </source>
</evidence>
<evidence type="ECO:0000256" key="6">
    <source>
        <dbReference type="ARBA" id="ARBA00022989"/>
    </source>
</evidence>
<dbReference type="NCBIfam" id="TIGR03426">
    <property type="entry name" value="shape_MreD"/>
    <property type="match status" value="1"/>
</dbReference>
<gene>
    <name evidence="9" type="primary">mreD</name>
    <name evidence="9" type="ORF">H8706_00650</name>
</gene>
<keyword evidence="3" id="KW-1003">Cell membrane</keyword>
<evidence type="ECO:0000256" key="7">
    <source>
        <dbReference type="ARBA" id="ARBA00023136"/>
    </source>
</evidence>
<comment type="similarity">
    <text evidence="2">Belongs to the MreD family.</text>
</comment>
<evidence type="ECO:0000256" key="2">
    <source>
        <dbReference type="ARBA" id="ARBA00007776"/>
    </source>
</evidence>
<dbReference type="InterPro" id="IPR007227">
    <property type="entry name" value="Cell_shape_determining_MreD"/>
</dbReference>
<dbReference type="GO" id="GO:0005886">
    <property type="term" value="C:plasma membrane"/>
    <property type="evidence" value="ECO:0007669"/>
    <property type="project" value="UniProtKB-SubCell"/>
</dbReference>
<evidence type="ECO:0000256" key="3">
    <source>
        <dbReference type="ARBA" id="ARBA00022475"/>
    </source>
</evidence>
<evidence type="ECO:0000256" key="5">
    <source>
        <dbReference type="ARBA" id="ARBA00022960"/>
    </source>
</evidence>
<proteinExistence type="inferred from homology"/>
<keyword evidence="10" id="KW-1185">Reference proteome</keyword>
<keyword evidence="7 8" id="KW-0472">Membrane</keyword>
<evidence type="ECO:0000256" key="4">
    <source>
        <dbReference type="ARBA" id="ARBA00022692"/>
    </source>
</evidence>
<feature type="transmembrane region" description="Helical" evidence="8">
    <location>
        <begin position="132"/>
        <end position="151"/>
    </location>
</feature>
<sequence length="169" mass="19496">MKNFKEYLWILILFLLQTTLCARYKIFGVVPNLVLVFAVSAFAVNSIPRSAFLAVFAGLMLDWSAGRAGVNALLLLYLSLLVSYASEKFFYKRLVYIVILTFAADILYSVFYLALNFYIWGVFVNFQSFMRVIIQASVDTVLSVICYFAYVKYKNRENIKLSFKKDVIF</sequence>
<accession>A0A926IRG3</accession>
<evidence type="ECO:0000256" key="1">
    <source>
        <dbReference type="ARBA" id="ARBA00004651"/>
    </source>
</evidence>